<dbReference type="AlphaFoldDB" id="A0A2P6AQU3"/>
<sequence>NGLQPADPLEIDALFHAMEHLAIRYFSLPAEEQNAEQRQRFIDNSMTLAGAYIMLLDQQRPTRAGTPRSPD</sequence>
<keyword evidence="2" id="KW-1185">Reference proteome</keyword>
<evidence type="ECO:0008006" key="3">
    <source>
        <dbReference type="Google" id="ProtNLM"/>
    </source>
</evidence>
<accession>A0A2P6AQU3</accession>
<reference evidence="2" key="1">
    <citation type="submission" date="2018-02" db="EMBL/GenBank/DDBJ databases">
        <title>Genome sequencing of Solimonas sp. HR-BB.</title>
        <authorList>
            <person name="Lee Y."/>
            <person name="Jeon C.O."/>
        </authorList>
    </citation>
    <scope>NUCLEOTIDE SEQUENCE [LARGE SCALE GENOMIC DNA]</scope>
    <source>
        <strain evidence="2">HR-E</strain>
    </source>
</reference>
<protein>
    <recommendedName>
        <fullName evidence="3">TetR family transcriptional regulator</fullName>
    </recommendedName>
</protein>
<comment type="caution">
    <text evidence="1">The sequence shown here is derived from an EMBL/GenBank/DDBJ whole genome shotgun (WGS) entry which is preliminary data.</text>
</comment>
<name>A0A2P6AQU3_9GAMM</name>
<dbReference type="RefSeq" id="WP_158249321.1">
    <property type="nucleotide sequence ID" value="NZ_PTQZ01000275.1"/>
</dbReference>
<gene>
    <name evidence="1" type="ORF">C5O18_09000</name>
</gene>
<organism evidence="1 2">
    <name type="scientific">Amnimonas aquatica</name>
    <dbReference type="NCBI Taxonomy" id="2094561"/>
    <lineage>
        <taxon>Bacteria</taxon>
        <taxon>Pseudomonadati</taxon>
        <taxon>Pseudomonadota</taxon>
        <taxon>Gammaproteobacteria</taxon>
        <taxon>Moraxellales</taxon>
        <taxon>Moraxellaceae</taxon>
        <taxon>Amnimonas</taxon>
    </lineage>
</organism>
<evidence type="ECO:0000313" key="1">
    <source>
        <dbReference type="EMBL" id="PQA32056.1"/>
    </source>
</evidence>
<evidence type="ECO:0000313" key="2">
    <source>
        <dbReference type="Proteomes" id="UP000243900"/>
    </source>
</evidence>
<dbReference type="Proteomes" id="UP000243900">
    <property type="component" value="Unassembled WGS sequence"/>
</dbReference>
<proteinExistence type="predicted"/>
<feature type="non-terminal residue" evidence="1">
    <location>
        <position position="1"/>
    </location>
</feature>
<dbReference type="EMBL" id="PTQZ01000275">
    <property type="protein sequence ID" value="PQA32056.1"/>
    <property type="molecule type" value="Genomic_DNA"/>
</dbReference>